<dbReference type="EMBL" id="NSDM01000003">
    <property type="protein sequence ID" value="MDQ2584121.1"/>
    <property type="molecule type" value="Genomic_DNA"/>
</dbReference>
<evidence type="ECO:0000313" key="2">
    <source>
        <dbReference type="EMBL" id="MDQ2584121.1"/>
    </source>
</evidence>
<organism evidence="2 3">
    <name type="scientific">Saccharothrix yanglingensis</name>
    <dbReference type="NCBI Taxonomy" id="659496"/>
    <lineage>
        <taxon>Bacteria</taxon>
        <taxon>Bacillati</taxon>
        <taxon>Actinomycetota</taxon>
        <taxon>Actinomycetes</taxon>
        <taxon>Pseudonocardiales</taxon>
        <taxon>Pseudonocardiaceae</taxon>
        <taxon>Saccharothrix</taxon>
    </lineage>
</organism>
<protein>
    <submittedName>
        <fullName evidence="2">Uncharacterized protein</fullName>
    </submittedName>
</protein>
<dbReference type="Proteomes" id="UP001225605">
    <property type="component" value="Unassembled WGS sequence"/>
</dbReference>
<feature type="region of interest" description="Disordered" evidence="1">
    <location>
        <begin position="1"/>
        <end position="88"/>
    </location>
</feature>
<dbReference type="Gene3D" id="3.40.50.2300">
    <property type="match status" value="1"/>
</dbReference>
<keyword evidence="3" id="KW-1185">Reference proteome</keyword>
<evidence type="ECO:0000313" key="3">
    <source>
        <dbReference type="Proteomes" id="UP001225605"/>
    </source>
</evidence>
<accession>A0ABU0WWC6</accession>
<gene>
    <name evidence="2" type="ORF">CKY47_09030</name>
</gene>
<evidence type="ECO:0000256" key="1">
    <source>
        <dbReference type="SAM" id="MobiDB-lite"/>
    </source>
</evidence>
<comment type="caution">
    <text evidence="2">The sequence shown here is derived from an EMBL/GenBank/DDBJ whole genome shotgun (WGS) entry which is preliminary data.</text>
</comment>
<proteinExistence type="predicted"/>
<feature type="compositionally biased region" description="Basic and acidic residues" evidence="1">
    <location>
        <begin position="78"/>
        <end position="88"/>
    </location>
</feature>
<sequence>MLRAVRRQGLRPVADVAVTGVDDPPPTSGVDGSPTAARQPAERSARTGVDTPAGANGDRGTLLTGEVVGRASAPVRLGEQDVDRWESP</sequence>
<name>A0ABU0WWC6_9PSEU</name>
<reference evidence="2 3" key="1">
    <citation type="submission" date="2017-06" db="EMBL/GenBank/DDBJ databases">
        <title>Cultured bacterium strain Saccharothrix yanglingensis Hhs.015.</title>
        <authorList>
            <person name="Xia Y."/>
        </authorList>
    </citation>
    <scope>NUCLEOTIDE SEQUENCE [LARGE SCALE GENOMIC DNA]</scope>
    <source>
        <strain evidence="2 3">Hhs.015</strain>
    </source>
</reference>